<dbReference type="Proteomes" id="UP001159363">
    <property type="component" value="Chromosome X"/>
</dbReference>
<gene>
    <name evidence="1" type="ORF">PR048_012231</name>
</gene>
<dbReference type="EMBL" id="JARBHB010000004">
    <property type="protein sequence ID" value="KAJ8886025.1"/>
    <property type="molecule type" value="Genomic_DNA"/>
</dbReference>
<proteinExistence type="predicted"/>
<name>A0ABQ9HP12_9NEOP</name>
<organism evidence="1 2">
    <name type="scientific">Dryococelus australis</name>
    <dbReference type="NCBI Taxonomy" id="614101"/>
    <lineage>
        <taxon>Eukaryota</taxon>
        <taxon>Metazoa</taxon>
        <taxon>Ecdysozoa</taxon>
        <taxon>Arthropoda</taxon>
        <taxon>Hexapoda</taxon>
        <taxon>Insecta</taxon>
        <taxon>Pterygota</taxon>
        <taxon>Neoptera</taxon>
        <taxon>Polyneoptera</taxon>
        <taxon>Phasmatodea</taxon>
        <taxon>Verophasmatodea</taxon>
        <taxon>Anareolatae</taxon>
        <taxon>Phasmatidae</taxon>
        <taxon>Eurycanthinae</taxon>
        <taxon>Dryococelus</taxon>
    </lineage>
</organism>
<keyword evidence="2" id="KW-1185">Reference proteome</keyword>
<reference evidence="1 2" key="1">
    <citation type="submission" date="2023-02" db="EMBL/GenBank/DDBJ databases">
        <title>LHISI_Scaffold_Assembly.</title>
        <authorList>
            <person name="Stuart O.P."/>
            <person name="Cleave R."/>
            <person name="Magrath M.J.L."/>
            <person name="Mikheyev A.S."/>
        </authorList>
    </citation>
    <scope>NUCLEOTIDE SEQUENCE [LARGE SCALE GENOMIC DNA]</scope>
    <source>
        <strain evidence="1">Daus_M_001</strain>
        <tissue evidence="1">Leg muscle</tissue>
    </source>
</reference>
<evidence type="ECO:0000313" key="1">
    <source>
        <dbReference type="EMBL" id="KAJ8886025.1"/>
    </source>
</evidence>
<evidence type="ECO:0000313" key="2">
    <source>
        <dbReference type="Proteomes" id="UP001159363"/>
    </source>
</evidence>
<comment type="caution">
    <text evidence="1">The sequence shown here is derived from an EMBL/GenBank/DDBJ whole genome shotgun (WGS) entry which is preliminary data.</text>
</comment>
<accession>A0ABQ9HP12</accession>
<protein>
    <submittedName>
        <fullName evidence="1">Uncharacterized protein</fullName>
    </submittedName>
</protein>
<sequence>MLFLTETSNLQFQCLVLSDPQISASSSGTVTVNALNRCRTSSDVKVACQAEPVDSGDEVVSAEEMKIRFKLESGSEVNIPEKKNSEDTREALECYVGFKVKPESIVNLQCKFKNAVKYLDVRITNGDSTPILGLSACLLLNLVKRVHTMEPKTDSKLLTSQELPKN</sequence>